<organism evidence="1 2">
    <name type="scientific">Orycteropus afer afer</name>
    <dbReference type="NCBI Taxonomy" id="1230840"/>
    <lineage>
        <taxon>Eukaryota</taxon>
        <taxon>Metazoa</taxon>
        <taxon>Chordata</taxon>
        <taxon>Craniata</taxon>
        <taxon>Vertebrata</taxon>
        <taxon>Euteleostomi</taxon>
        <taxon>Mammalia</taxon>
        <taxon>Eutheria</taxon>
        <taxon>Afrotheria</taxon>
        <taxon>Tubulidentata</taxon>
        <taxon>Orycteropodidae</taxon>
        <taxon>Orycteropus</taxon>
    </lineage>
</organism>
<evidence type="ECO:0000313" key="1">
    <source>
        <dbReference type="Proteomes" id="UP000694850"/>
    </source>
</evidence>
<dbReference type="RefSeq" id="XP_042639404.1">
    <property type="nucleotide sequence ID" value="XM_042783470.1"/>
</dbReference>
<protein>
    <submittedName>
        <fullName evidence="2">Uncharacterized protein LOC103213202</fullName>
    </submittedName>
</protein>
<name>A0AC54ZFB5_ORYAF</name>
<sequence length="428" mass="47711">LSIKYRETEKSRAFAYISFENPADAEVAAREMNGKTLDGKTIKIEQVNKPSFESDGRQRPRPLLRNRDPPRCLRGGKGGSGEARGHPSHGRHLGNVLNVHLSSSRGLFLVKRGKSSRSAGPPPKRCASTGLVQSSSGRGDKVIWLVCAALTEMPQVDGFMQAEIIQVPETLSIMLHHLETVVIPSVELNTPLKDTMSMIVTVQVVIEIILNMQVQPVAEIRMQVMVRVIHLQFVNQKGISGSALPARGSPVAYSGSSLYDDYRSPHGGYGRRQENYSSSRSDTYSSHRERVIVSVVEFMVNKFLIERFLKVIEKSLNYLQNTVFLILVNTTSLCALKSKVQSHRNQNGLKFSNTTLTKRKRTLKSRNSPGVSLDNTMPWSVIALMRNQNGLKFSNTTLTKRKRTLKSRNIPGVSLDNSMPWSVIALMR</sequence>
<accession>A0AC54ZFB5</accession>
<feature type="non-terminal residue" evidence="2">
    <location>
        <position position="428"/>
    </location>
</feature>
<dbReference type="Proteomes" id="UP000694850">
    <property type="component" value="Unplaced"/>
</dbReference>
<feature type="non-terminal residue" evidence="2">
    <location>
        <position position="1"/>
    </location>
</feature>
<gene>
    <name evidence="2" type="primary">LOC103213202</name>
</gene>
<reference evidence="2" key="1">
    <citation type="submission" date="2025-08" db="UniProtKB">
        <authorList>
            <consortium name="RefSeq"/>
        </authorList>
    </citation>
    <scope>IDENTIFICATION</scope>
</reference>
<proteinExistence type="predicted"/>
<evidence type="ECO:0000313" key="2">
    <source>
        <dbReference type="RefSeq" id="XP_042639404.1"/>
    </source>
</evidence>
<keyword evidence="1" id="KW-1185">Reference proteome</keyword>